<dbReference type="Gene3D" id="3.60.21.10">
    <property type="match status" value="1"/>
</dbReference>
<dbReference type="GO" id="GO:0033192">
    <property type="term" value="F:calmodulin-dependent protein phosphatase activity"/>
    <property type="evidence" value="ECO:0007669"/>
    <property type="project" value="InterPro"/>
</dbReference>
<proteinExistence type="inferred from homology"/>
<feature type="domain" description="Serine/threonine specific protein phosphatases" evidence="2">
    <location>
        <begin position="127"/>
        <end position="132"/>
    </location>
</feature>
<evidence type="ECO:0000256" key="1">
    <source>
        <dbReference type="RuleBase" id="RU004273"/>
    </source>
</evidence>
<dbReference type="PROSITE" id="PS00125">
    <property type="entry name" value="SER_THR_PHOSPHATASE"/>
    <property type="match status" value="1"/>
</dbReference>
<comment type="similarity">
    <text evidence="1">Belongs to the PPP phosphatase family.</text>
</comment>
<dbReference type="VEuPathDB" id="AmoebaDB:EIN_047520"/>
<gene>
    <name evidence="3" type="ORF">EIN_047520</name>
</gene>
<dbReference type="InterPro" id="IPR006186">
    <property type="entry name" value="Ser/Thr-sp_prot-phosphatase"/>
</dbReference>
<dbReference type="KEGG" id="eiv:EIN_047520"/>
<dbReference type="InterPro" id="IPR043360">
    <property type="entry name" value="PP2B"/>
</dbReference>
<keyword evidence="1" id="KW-0378">Hydrolase</keyword>
<dbReference type="InterPro" id="IPR029052">
    <property type="entry name" value="Metallo-depent_PP-like"/>
</dbReference>
<dbReference type="GeneID" id="14893445"/>
<name>A0A0A1UDD4_ENTIV</name>
<accession>A0A0A1UDD4</accession>
<dbReference type="GO" id="GO:0097720">
    <property type="term" value="P:calcineurin-mediated signaling"/>
    <property type="evidence" value="ECO:0007669"/>
    <property type="project" value="InterPro"/>
</dbReference>
<evidence type="ECO:0000259" key="2">
    <source>
        <dbReference type="PROSITE" id="PS00125"/>
    </source>
</evidence>
<dbReference type="RefSeq" id="XP_004261230.1">
    <property type="nucleotide sequence ID" value="XM_004261182.1"/>
</dbReference>
<sequence length="376" mass="43194">MQSTFSSQTLLDYNDVTRIDPINVNIILHHLMNQGKLTDRAVLYINEVASNLFQKEANVVDLNDNVETLIIGDTHGQFYDTVSLLEKTQAARYVFLGDYVDRGEFGVELVLMLFSLKISSPKRFIFLRGNHESRAMSEKNTFKAECLSKYNEEIYESFISVFQTLPIAAVVNNKYFCVHGNVTPGLTTIAAINELNRFCEPEKGTQLGEMLWNDPINEEEMYDASLGKYDYAASTINTTNNDLSELNNYFKGKNLEEVKKWMTVESTPNTKRNWGKRIGYSYMKQFLLENQLTSIIRGHEYEEDGYKEMYYMIEDIPILYTVFSAPNYFCGRYVNLGAYLIIKNGDVKAKKFRGVSLERTPSPEFEKEAEKISVVV</sequence>
<dbReference type="SMART" id="SM00156">
    <property type="entry name" value="PP2Ac"/>
    <property type="match status" value="1"/>
</dbReference>
<protein>
    <recommendedName>
        <fullName evidence="1">Serine/threonine-protein phosphatase</fullName>
        <ecNumber evidence="1">3.1.3.16</ecNumber>
    </recommendedName>
</protein>
<dbReference type="PANTHER" id="PTHR45673">
    <property type="entry name" value="SERINE/THREONINE-PROTEIN PHOSPHATASE 2B CATALYTIC SUBUNIT 1-RELATED"/>
    <property type="match status" value="1"/>
</dbReference>
<evidence type="ECO:0000313" key="3">
    <source>
        <dbReference type="EMBL" id="ELP94459.1"/>
    </source>
</evidence>
<dbReference type="Proteomes" id="UP000014680">
    <property type="component" value="Unassembled WGS sequence"/>
</dbReference>
<keyword evidence="4" id="KW-1185">Reference proteome</keyword>
<reference evidence="3 4" key="1">
    <citation type="submission" date="2012-10" db="EMBL/GenBank/DDBJ databases">
        <authorList>
            <person name="Zafar N."/>
            <person name="Inman J."/>
            <person name="Hall N."/>
            <person name="Lorenzi H."/>
            <person name="Caler E."/>
        </authorList>
    </citation>
    <scope>NUCLEOTIDE SEQUENCE [LARGE SCALE GENOMIC DNA]</scope>
    <source>
        <strain evidence="3 4">IP1</strain>
    </source>
</reference>
<dbReference type="PRINTS" id="PR00114">
    <property type="entry name" value="STPHPHTASE"/>
</dbReference>
<dbReference type="AlphaFoldDB" id="A0A0A1UDD4"/>
<evidence type="ECO:0000313" key="4">
    <source>
        <dbReference type="Proteomes" id="UP000014680"/>
    </source>
</evidence>
<dbReference type="SUPFAM" id="SSF56300">
    <property type="entry name" value="Metallo-dependent phosphatases"/>
    <property type="match status" value="1"/>
</dbReference>
<organism evidence="3 4">
    <name type="scientific">Entamoeba invadens IP1</name>
    <dbReference type="NCBI Taxonomy" id="370355"/>
    <lineage>
        <taxon>Eukaryota</taxon>
        <taxon>Amoebozoa</taxon>
        <taxon>Evosea</taxon>
        <taxon>Archamoebae</taxon>
        <taxon>Mastigamoebida</taxon>
        <taxon>Entamoebidae</taxon>
        <taxon>Entamoeba</taxon>
    </lineage>
</organism>
<dbReference type="Pfam" id="PF00149">
    <property type="entry name" value="Metallophos"/>
    <property type="match status" value="1"/>
</dbReference>
<dbReference type="InterPro" id="IPR004843">
    <property type="entry name" value="Calcineurin-like_PHP"/>
</dbReference>
<dbReference type="EC" id="3.1.3.16" evidence="1"/>
<dbReference type="EMBL" id="KB206215">
    <property type="protein sequence ID" value="ELP94459.1"/>
    <property type="molecule type" value="Genomic_DNA"/>
</dbReference>
<comment type="catalytic activity">
    <reaction evidence="1">
        <text>O-phospho-L-threonyl-[protein] + H2O = L-threonyl-[protein] + phosphate</text>
        <dbReference type="Rhea" id="RHEA:47004"/>
        <dbReference type="Rhea" id="RHEA-COMP:11060"/>
        <dbReference type="Rhea" id="RHEA-COMP:11605"/>
        <dbReference type="ChEBI" id="CHEBI:15377"/>
        <dbReference type="ChEBI" id="CHEBI:30013"/>
        <dbReference type="ChEBI" id="CHEBI:43474"/>
        <dbReference type="ChEBI" id="CHEBI:61977"/>
        <dbReference type="EC" id="3.1.3.16"/>
    </reaction>
</comment>